<accession>A0A0M7BE76</accession>
<dbReference type="PANTHER" id="PTHR30469">
    <property type="entry name" value="MULTIDRUG RESISTANCE PROTEIN MDTA"/>
    <property type="match status" value="1"/>
</dbReference>
<gene>
    <name evidence="6" type="primary">mdtA_3</name>
    <name evidence="6" type="ORF">JSE7799_03120</name>
</gene>
<dbReference type="GO" id="GO:1990281">
    <property type="term" value="C:efflux pump complex"/>
    <property type="evidence" value="ECO:0007669"/>
    <property type="project" value="TreeGrafter"/>
</dbReference>
<keyword evidence="4" id="KW-0812">Transmembrane</keyword>
<feature type="coiled-coil region" evidence="2">
    <location>
        <begin position="177"/>
        <end position="249"/>
    </location>
</feature>
<name>A0A0M7BE76_9RHOB</name>
<feature type="domain" description="Multidrug resistance protein MdtA-like alpha-helical hairpin" evidence="5">
    <location>
        <begin position="185"/>
        <end position="250"/>
    </location>
</feature>
<proteinExistence type="inferred from homology"/>
<dbReference type="NCBIfam" id="TIGR01730">
    <property type="entry name" value="RND_mfp"/>
    <property type="match status" value="1"/>
</dbReference>
<dbReference type="Gene3D" id="2.40.50.100">
    <property type="match status" value="1"/>
</dbReference>
<evidence type="ECO:0000313" key="6">
    <source>
        <dbReference type="EMBL" id="CUH40388.1"/>
    </source>
</evidence>
<organism evidence="6 7">
    <name type="scientific">Jannaschia seosinensis</name>
    <dbReference type="NCBI Taxonomy" id="313367"/>
    <lineage>
        <taxon>Bacteria</taxon>
        <taxon>Pseudomonadati</taxon>
        <taxon>Pseudomonadota</taxon>
        <taxon>Alphaproteobacteria</taxon>
        <taxon>Rhodobacterales</taxon>
        <taxon>Roseobacteraceae</taxon>
        <taxon>Jannaschia</taxon>
    </lineage>
</organism>
<dbReference type="SUPFAM" id="SSF111369">
    <property type="entry name" value="HlyD-like secretion proteins"/>
    <property type="match status" value="1"/>
</dbReference>
<keyword evidence="7" id="KW-1185">Reference proteome</keyword>
<dbReference type="AlphaFoldDB" id="A0A0M7BE76"/>
<feature type="region of interest" description="Disordered" evidence="3">
    <location>
        <begin position="1"/>
        <end position="79"/>
    </location>
</feature>
<dbReference type="Gene3D" id="1.10.287.470">
    <property type="entry name" value="Helix hairpin bin"/>
    <property type="match status" value="1"/>
</dbReference>
<feature type="transmembrane region" description="Helical" evidence="4">
    <location>
        <begin position="81"/>
        <end position="103"/>
    </location>
</feature>
<dbReference type="GO" id="GO:0015562">
    <property type="term" value="F:efflux transmembrane transporter activity"/>
    <property type="evidence" value="ECO:0007669"/>
    <property type="project" value="TreeGrafter"/>
</dbReference>
<dbReference type="PANTHER" id="PTHR30469:SF15">
    <property type="entry name" value="HLYD FAMILY OF SECRETION PROTEINS"/>
    <property type="match status" value="1"/>
</dbReference>
<dbReference type="STRING" id="313367.JSE7799_03120"/>
<keyword evidence="4" id="KW-0472">Membrane</keyword>
<reference evidence="6 7" key="1">
    <citation type="submission" date="2015-09" db="EMBL/GenBank/DDBJ databases">
        <authorList>
            <person name="Jackson K.R."/>
            <person name="Lunt B.L."/>
            <person name="Fisher J.N.B."/>
            <person name="Gardner A.V."/>
            <person name="Bailey M.E."/>
            <person name="Deus L.M."/>
            <person name="Earl A.S."/>
            <person name="Gibby P.D."/>
            <person name="Hartmann K.A."/>
            <person name="Liu J.E."/>
            <person name="Manci A.M."/>
            <person name="Nielsen D.A."/>
            <person name="Solomon M.B."/>
            <person name="Breakwell D.P."/>
            <person name="Burnett S.H."/>
            <person name="Grose J.H."/>
        </authorList>
    </citation>
    <scope>NUCLEOTIDE SEQUENCE [LARGE SCALE GENOMIC DNA]</scope>
    <source>
        <strain evidence="6 7">CECT 7799</strain>
    </source>
</reference>
<dbReference type="Proteomes" id="UP000049455">
    <property type="component" value="Unassembled WGS sequence"/>
</dbReference>
<dbReference type="RefSeq" id="WP_055664440.1">
    <property type="nucleotide sequence ID" value="NZ_CYPR01000206.1"/>
</dbReference>
<evidence type="ECO:0000256" key="4">
    <source>
        <dbReference type="SAM" id="Phobius"/>
    </source>
</evidence>
<evidence type="ECO:0000256" key="1">
    <source>
        <dbReference type="ARBA" id="ARBA00009477"/>
    </source>
</evidence>
<dbReference type="Pfam" id="PF25876">
    <property type="entry name" value="HH_MFP_RND"/>
    <property type="match status" value="1"/>
</dbReference>
<dbReference type="EMBL" id="CYPR01000206">
    <property type="protein sequence ID" value="CUH40388.1"/>
    <property type="molecule type" value="Genomic_DNA"/>
</dbReference>
<evidence type="ECO:0000256" key="2">
    <source>
        <dbReference type="SAM" id="Coils"/>
    </source>
</evidence>
<evidence type="ECO:0000259" key="5">
    <source>
        <dbReference type="Pfam" id="PF25876"/>
    </source>
</evidence>
<evidence type="ECO:0000313" key="7">
    <source>
        <dbReference type="Proteomes" id="UP000049455"/>
    </source>
</evidence>
<evidence type="ECO:0000256" key="3">
    <source>
        <dbReference type="SAM" id="MobiDB-lite"/>
    </source>
</evidence>
<keyword evidence="2" id="KW-0175">Coiled coil</keyword>
<protein>
    <submittedName>
        <fullName evidence="6">Multidrug transporter MdtA</fullName>
    </submittedName>
</protein>
<keyword evidence="4" id="KW-1133">Transmembrane helix</keyword>
<dbReference type="Gene3D" id="2.40.30.170">
    <property type="match status" value="1"/>
</dbReference>
<dbReference type="InterPro" id="IPR006143">
    <property type="entry name" value="RND_pump_MFP"/>
</dbReference>
<sequence length="491" mass="51491">MADGTGPNRAPARTSSADGRSYEGPPVPPREDPTPLSPPPEGPPVPPGPRIGEPEGPILPPRPGRTAGHGNKSDTGSGRNWSWILATLGVLLVGAAILAWLTFRGSPPEVSPPPPPLVNAARAVAADRLAIRQTGFIRPLAEIQVATEFDGRIEEVSPSFRRGNFVEAGEVLVRLETRQLRAAVARAEADVARAEAALAEARVERDRQEQLEAREFASEAQLQQAIVAVASAEADLTSARAELVTARTRLSDSVVVAPFDALVLADDADVGAIATPGQSLGRLVASEAVEVELGLTPADLGILGDATLAIGGRVAVGATNATTGPEREAPLAYGVVTRTGPAVDPDTRTIPLIVRIPRPFEPRNDARPLRVNELVELELPVSLVRGNVLSIPVRAVKGGDVVWEVVPMPDDGRDEPSSGEDAPEQRHVLRRRDVVVIQRTETRAILEGGNTLQAGALVMTSDLSGVADGVPVRVASRQDDQAGPQDGGDGS</sequence>
<dbReference type="InterPro" id="IPR058624">
    <property type="entry name" value="MdtA-like_HH"/>
</dbReference>
<comment type="similarity">
    <text evidence="1">Belongs to the membrane fusion protein (MFP) (TC 8.A.1) family.</text>
</comment>
<feature type="compositionally biased region" description="Pro residues" evidence="3">
    <location>
        <begin position="35"/>
        <end position="49"/>
    </location>
</feature>